<dbReference type="Proteomes" id="UP001287286">
    <property type="component" value="Unassembled WGS sequence"/>
</dbReference>
<feature type="region of interest" description="Disordered" evidence="1">
    <location>
        <begin position="99"/>
        <end position="230"/>
    </location>
</feature>
<feature type="region of interest" description="Disordered" evidence="1">
    <location>
        <begin position="706"/>
        <end position="738"/>
    </location>
</feature>
<accession>A0ABR0BI69</accession>
<organism evidence="2 3">
    <name type="scientific">Purpureocillium lilacinum</name>
    <name type="common">Paecilomyces lilacinus</name>
    <dbReference type="NCBI Taxonomy" id="33203"/>
    <lineage>
        <taxon>Eukaryota</taxon>
        <taxon>Fungi</taxon>
        <taxon>Dikarya</taxon>
        <taxon>Ascomycota</taxon>
        <taxon>Pezizomycotina</taxon>
        <taxon>Sordariomycetes</taxon>
        <taxon>Hypocreomycetidae</taxon>
        <taxon>Hypocreales</taxon>
        <taxon>Ophiocordycipitaceae</taxon>
        <taxon>Purpureocillium</taxon>
    </lineage>
</organism>
<feature type="compositionally biased region" description="Basic residues" evidence="1">
    <location>
        <begin position="150"/>
        <end position="161"/>
    </location>
</feature>
<evidence type="ECO:0000313" key="2">
    <source>
        <dbReference type="EMBL" id="KAK4078457.1"/>
    </source>
</evidence>
<gene>
    <name evidence="2" type="ORF">Purlil1_11975</name>
</gene>
<feature type="region of interest" description="Disordered" evidence="1">
    <location>
        <begin position="631"/>
        <end position="656"/>
    </location>
</feature>
<feature type="region of interest" description="Disordered" evidence="1">
    <location>
        <begin position="282"/>
        <end position="369"/>
    </location>
</feature>
<feature type="compositionally biased region" description="Basic and acidic residues" evidence="1">
    <location>
        <begin position="14"/>
        <end position="27"/>
    </location>
</feature>
<feature type="compositionally biased region" description="Polar residues" evidence="1">
    <location>
        <begin position="179"/>
        <end position="221"/>
    </location>
</feature>
<evidence type="ECO:0000256" key="1">
    <source>
        <dbReference type="SAM" id="MobiDB-lite"/>
    </source>
</evidence>
<feature type="region of interest" description="Disordered" evidence="1">
    <location>
        <begin position="743"/>
        <end position="762"/>
    </location>
</feature>
<feature type="compositionally biased region" description="Basic and acidic residues" evidence="1">
    <location>
        <begin position="103"/>
        <end position="125"/>
    </location>
</feature>
<dbReference type="EMBL" id="JAWRVI010000083">
    <property type="protein sequence ID" value="KAK4078457.1"/>
    <property type="molecule type" value="Genomic_DNA"/>
</dbReference>
<feature type="compositionally biased region" description="Basic and acidic residues" evidence="1">
    <location>
        <begin position="854"/>
        <end position="869"/>
    </location>
</feature>
<feature type="compositionally biased region" description="Basic residues" evidence="1">
    <location>
        <begin position="870"/>
        <end position="879"/>
    </location>
</feature>
<feature type="compositionally biased region" description="Polar residues" evidence="1">
    <location>
        <begin position="317"/>
        <end position="354"/>
    </location>
</feature>
<proteinExistence type="predicted"/>
<keyword evidence="3" id="KW-1185">Reference proteome</keyword>
<reference evidence="2 3" key="1">
    <citation type="journal article" date="2024" name="Microbiol. Resour. Announc.">
        <title>Genome annotations for the ascomycete fungi Trichoderma harzianum, Trichoderma aggressivum, and Purpureocillium lilacinum.</title>
        <authorList>
            <person name="Beijen E.P.W."/>
            <person name="Ohm R.A."/>
        </authorList>
    </citation>
    <scope>NUCLEOTIDE SEQUENCE [LARGE SCALE GENOMIC DNA]</scope>
    <source>
        <strain evidence="2 3">CBS 150709</strain>
    </source>
</reference>
<feature type="region of interest" description="Disordered" evidence="1">
    <location>
        <begin position="854"/>
        <end position="879"/>
    </location>
</feature>
<feature type="region of interest" description="Disordered" evidence="1">
    <location>
        <begin position="1"/>
        <end position="55"/>
    </location>
</feature>
<name>A0ABR0BI69_PURLI</name>
<evidence type="ECO:0000313" key="3">
    <source>
        <dbReference type="Proteomes" id="UP001287286"/>
    </source>
</evidence>
<protein>
    <submittedName>
        <fullName evidence="2">Uncharacterized protein</fullName>
    </submittedName>
</protein>
<feature type="compositionally biased region" description="Basic and acidic residues" evidence="1">
    <location>
        <begin position="640"/>
        <end position="655"/>
    </location>
</feature>
<comment type="caution">
    <text evidence="2">The sequence shown here is derived from an EMBL/GenBank/DDBJ whole genome shotgun (WGS) entry which is preliminary data.</text>
</comment>
<sequence length="937" mass="101675">MGDDFRGYPGNESRQNEAKEVKREASSGRRRQGQSVTTGVGISEEDSLFDVGSGGEDGLVVVVTRKSEGVEEEEWDERRHLSPARPVTSLVVLDWAGGACGKRPTDTVTGERQRASVRAGGDRGGVEGPGQPVAGGPWTPPGVDQTPPKAHLRERWHRRQRQQVEGTTKYLHLDGPKTSVEQPPSTPSAHQRSYQASRTVCISGPRSQQSSAGGSEPSRAQPSPACQRRRVRAWKWMDERRWAWRMGFPCLGGEWDEGAGSHWAEQPWEGRSRALDGPAAARAVNSNGRTPPGRAGQGMGRQGRGQATLLRHHLKRQVSSSSDCNTNSGTSNLEQHQSTPSVTTRQRLISSTPGTRCRAQTRVDGDETPSRRPYYLRISDWNRLPAGPDLVLVLSIRWGAWRLLAWAGELRVSFVGTTATRPFEVTWAGWDSSSKGGPRSLTSQGSGRSSVLDGVLVMGWQHHPATLSRRRHGEEGRGRTPPARISPSARLFTLCRLGYPCRQPRVLVGLDSDLVPCQPCQILPPSVLYNSHANPESNDAVAAASRVPAALSSSTARDSTVGECSSVYYGGTTRAKPRPGASTSREAVHSGHTAGLRLGASRGDVEAWGDSHAQDASPPVHLAPMVRRSAVSNPPKLPFRHSDRIPGRVTGERGHRVPQLQSVLSVFVGARVTSLSPDRRPDLQLTALLSLVLHLSPLLFSGKTRAASAQTEARHGPTSRLKPSRLRPPESPSVPPSTCLVHDVDGQAPGTPNDARLTAARSDWPDPRPWLLAVLAPNPRTRNALGDGTSNKLQPAPSAELGVQDATEAPVPQLCPAAAAAAQARTDMRTPAAHGRVAQADSVQHNDYGINNADAERDASKRVTEDLPRTRRPHSHRWRRAQPTLVRTSLSASRQPGHDAQRAATCTKMPQKMLPTDVLLFLPCRPTSIRRRDDHRK</sequence>